<dbReference type="PANTHER" id="PTHR38834:SF3">
    <property type="entry name" value="SOLUTE-BINDING PROTEIN FAMILY 3_N-TERMINAL DOMAIN-CONTAINING PROTEIN"/>
    <property type="match status" value="1"/>
</dbReference>
<keyword evidence="4" id="KW-1185">Reference proteome</keyword>
<dbReference type="RefSeq" id="WP_315649751.1">
    <property type="nucleotide sequence ID" value="NZ_JAVXZY010000002.1"/>
</dbReference>
<organism evidence="3 4">
    <name type="scientific">Roseateles aquae</name>
    <dbReference type="NCBI Taxonomy" id="3077235"/>
    <lineage>
        <taxon>Bacteria</taxon>
        <taxon>Pseudomonadati</taxon>
        <taxon>Pseudomonadota</taxon>
        <taxon>Betaproteobacteria</taxon>
        <taxon>Burkholderiales</taxon>
        <taxon>Sphaerotilaceae</taxon>
        <taxon>Roseateles</taxon>
    </lineage>
</organism>
<feature type="chain" id="PRO_5045567766" evidence="1">
    <location>
        <begin position="37"/>
        <end position="270"/>
    </location>
</feature>
<dbReference type="Proteomes" id="UP001246372">
    <property type="component" value="Unassembled WGS sequence"/>
</dbReference>
<dbReference type="InterPro" id="IPR001638">
    <property type="entry name" value="Solute-binding_3/MltF_N"/>
</dbReference>
<dbReference type="Gene3D" id="3.40.190.10">
    <property type="entry name" value="Periplasmic binding protein-like II"/>
    <property type="match status" value="2"/>
</dbReference>
<name>A0ABU3P9M8_9BURK</name>
<protein>
    <submittedName>
        <fullName evidence="3">Transporter substrate-binding domain-containing protein</fullName>
    </submittedName>
</protein>
<sequence length="270" mass="30284">MNRTGFRPLFRPALARRRALFAMAVALLGAGTSSRAAEPALRLYTEEYAPYNYTIKGKPSGLSVEIVMELQRRMRLDIPIEVVPWARGYRSASTEPWVGLFVTARTAEREPLFQWVGPISATRAHLYARRGEQTGIRSLDDARKVPQIMVPREWYIHQDLRSRGFTNLEPVSTPADAMRMLLANRSVVIAMDESTVAETMRLAGLVSDPPEPIVKISEALLYIAFSKGTPAEVVQRWQQTLDEMKRDGSFAAIHQRWLPGVPLPSAPAAR</sequence>
<dbReference type="PANTHER" id="PTHR38834">
    <property type="entry name" value="PERIPLASMIC SUBSTRATE BINDING PROTEIN FAMILY 3"/>
    <property type="match status" value="1"/>
</dbReference>
<comment type="caution">
    <text evidence="3">The sequence shown here is derived from an EMBL/GenBank/DDBJ whole genome shotgun (WGS) entry which is preliminary data.</text>
</comment>
<evidence type="ECO:0000259" key="2">
    <source>
        <dbReference type="Pfam" id="PF00497"/>
    </source>
</evidence>
<dbReference type="Pfam" id="PF00497">
    <property type="entry name" value="SBP_bac_3"/>
    <property type="match status" value="1"/>
</dbReference>
<feature type="domain" description="Solute-binding protein family 3/N-terminal" evidence="2">
    <location>
        <begin position="45"/>
        <end position="258"/>
    </location>
</feature>
<evidence type="ECO:0000313" key="3">
    <source>
        <dbReference type="EMBL" id="MDT8999261.1"/>
    </source>
</evidence>
<evidence type="ECO:0000256" key="1">
    <source>
        <dbReference type="SAM" id="SignalP"/>
    </source>
</evidence>
<feature type="signal peptide" evidence="1">
    <location>
        <begin position="1"/>
        <end position="36"/>
    </location>
</feature>
<accession>A0ABU3P9M8</accession>
<gene>
    <name evidence="3" type="ORF">RQP53_08290</name>
</gene>
<dbReference type="SUPFAM" id="SSF53850">
    <property type="entry name" value="Periplasmic binding protein-like II"/>
    <property type="match status" value="1"/>
</dbReference>
<evidence type="ECO:0000313" key="4">
    <source>
        <dbReference type="Proteomes" id="UP001246372"/>
    </source>
</evidence>
<dbReference type="EMBL" id="JAVXZY010000002">
    <property type="protein sequence ID" value="MDT8999261.1"/>
    <property type="molecule type" value="Genomic_DNA"/>
</dbReference>
<proteinExistence type="predicted"/>
<keyword evidence="1" id="KW-0732">Signal</keyword>
<reference evidence="3" key="1">
    <citation type="submission" date="2023-09" db="EMBL/GenBank/DDBJ databases">
        <title>Paucibacter sp. APW11 Genome sequencing and assembly.</title>
        <authorList>
            <person name="Kim I."/>
        </authorList>
    </citation>
    <scope>NUCLEOTIDE SEQUENCE</scope>
    <source>
        <strain evidence="3">APW11</strain>
    </source>
</reference>